<feature type="chain" id="PRO_5005488579" evidence="1">
    <location>
        <begin position="19"/>
        <end position="50"/>
    </location>
</feature>
<feature type="signal peptide" evidence="1">
    <location>
        <begin position="1"/>
        <end position="18"/>
    </location>
</feature>
<dbReference type="EMBL" id="HACA01018797">
    <property type="protein sequence ID" value="CDW36158.1"/>
    <property type="molecule type" value="Transcribed_RNA"/>
</dbReference>
<sequence>MMIFRVFSIFFGITASFGRPVRSASSVSVRPRLNHRIMVVFDRDESGEHF</sequence>
<accession>A0A0K2UD33</accession>
<dbReference type="AlphaFoldDB" id="A0A0K2UD33"/>
<organism evidence="2">
    <name type="scientific">Lepeophtheirus salmonis</name>
    <name type="common">Salmon louse</name>
    <name type="synonym">Caligus salmonis</name>
    <dbReference type="NCBI Taxonomy" id="72036"/>
    <lineage>
        <taxon>Eukaryota</taxon>
        <taxon>Metazoa</taxon>
        <taxon>Ecdysozoa</taxon>
        <taxon>Arthropoda</taxon>
        <taxon>Crustacea</taxon>
        <taxon>Multicrustacea</taxon>
        <taxon>Hexanauplia</taxon>
        <taxon>Copepoda</taxon>
        <taxon>Siphonostomatoida</taxon>
        <taxon>Caligidae</taxon>
        <taxon>Lepeophtheirus</taxon>
    </lineage>
</organism>
<keyword evidence="1" id="KW-0732">Signal</keyword>
<proteinExistence type="predicted"/>
<evidence type="ECO:0000256" key="1">
    <source>
        <dbReference type="SAM" id="SignalP"/>
    </source>
</evidence>
<name>A0A0K2UD33_LEPSM</name>
<evidence type="ECO:0000313" key="2">
    <source>
        <dbReference type="EMBL" id="CDW36158.1"/>
    </source>
</evidence>
<reference evidence="2" key="1">
    <citation type="submission" date="2014-05" db="EMBL/GenBank/DDBJ databases">
        <authorList>
            <person name="Chronopoulou M."/>
        </authorList>
    </citation>
    <scope>NUCLEOTIDE SEQUENCE</scope>
    <source>
        <tissue evidence="2">Whole organism</tissue>
    </source>
</reference>
<protein>
    <submittedName>
        <fullName evidence="2">Uncharacterized protein</fullName>
    </submittedName>
</protein>